<dbReference type="InterPro" id="IPR007527">
    <property type="entry name" value="Znf_SWIM"/>
</dbReference>
<dbReference type="GO" id="GO:0008270">
    <property type="term" value="F:zinc ion binding"/>
    <property type="evidence" value="ECO:0007669"/>
    <property type="project" value="UniProtKB-KW"/>
</dbReference>
<feature type="domain" description="SWIM-type" evidence="5">
    <location>
        <begin position="337"/>
        <end position="375"/>
    </location>
</feature>
<keyword evidence="7" id="KW-1185">Reference proteome</keyword>
<evidence type="ECO:0000256" key="1">
    <source>
        <dbReference type="ARBA" id="ARBA00022723"/>
    </source>
</evidence>
<keyword evidence="2 4" id="KW-0863">Zinc-finger</keyword>
<dbReference type="PROSITE" id="PS50966">
    <property type="entry name" value="ZF_SWIM"/>
    <property type="match status" value="1"/>
</dbReference>
<sequence length="432" mass="50472">MNKKFDGTDCNTLINILKERAASEEDFYYDFELDENNSLVSVFFRDKIMRQDYATFFELLGNDGTYRTDKYDLICAPFVGVNNHTRICMFDIGFMLNERTESFEWLYATFLKSMGGIQPKTVMTDQYQAMATTIVKCFPQSKHRLCVWHLFKNSAAHLGQLKESLGFNKLFSRILKRCHTEEELNHCWNRMVSEYNCDNHQWLCRLYDLREKWCCAYGKDYFSAGVLSSQWSESTNNSLCKQVSKTTTLCDFYEISGTGVSDWRSHERKGNSLCWEGVPEVVVQCSLLDFDAKNYTIGAFKRFEKEFMKGMSYKHKLQTSLENTLSYYVYTERSDEFGHVVTFDSSSNYACCTCKRFEESGFLCSHILRIYHCNCVDEIPNVYVLKLWTKDAKPKDDVVERSKGKIAGPVCKLDMLRHFHKLIIVNHLQYPL</sequence>
<dbReference type="PANTHER" id="PTHR47718:SF17">
    <property type="entry name" value="PROTEIN FAR1-RELATED SEQUENCE 5-LIKE"/>
    <property type="match status" value="1"/>
</dbReference>
<dbReference type="EMBL" id="JBDFQZ010000008">
    <property type="protein sequence ID" value="KAK9698438.1"/>
    <property type="molecule type" value="Genomic_DNA"/>
</dbReference>
<organism evidence="6 7">
    <name type="scientific">Saponaria officinalis</name>
    <name type="common">Common soapwort</name>
    <name type="synonym">Lychnis saponaria</name>
    <dbReference type="NCBI Taxonomy" id="3572"/>
    <lineage>
        <taxon>Eukaryota</taxon>
        <taxon>Viridiplantae</taxon>
        <taxon>Streptophyta</taxon>
        <taxon>Embryophyta</taxon>
        <taxon>Tracheophyta</taxon>
        <taxon>Spermatophyta</taxon>
        <taxon>Magnoliopsida</taxon>
        <taxon>eudicotyledons</taxon>
        <taxon>Gunneridae</taxon>
        <taxon>Pentapetalae</taxon>
        <taxon>Caryophyllales</taxon>
        <taxon>Caryophyllaceae</taxon>
        <taxon>Caryophylleae</taxon>
        <taxon>Saponaria</taxon>
    </lineage>
</organism>
<keyword evidence="1" id="KW-0479">Metal-binding</keyword>
<proteinExistence type="predicted"/>
<protein>
    <recommendedName>
        <fullName evidence="5">SWIM-type domain-containing protein</fullName>
    </recommendedName>
</protein>
<dbReference type="InterPro" id="IPR018289">
    <property type="entry name" value="MULE_transposase_dom"/>
</dbReference>
<gene>
    <name evidence="6" type="ORF">RND81_08G104400</name>
</gene>
<dbReference type="Proteomes" id="UP001443914">
    <property type="component" value="Unassembled WGS sequence"/>
</dbReference>
<reference evidence="6" key="1">
    <citation type="submission" date="2024-03" db="EMBL/GenBank/DDBJ databases">
        <title>WGS assembly of Saponaria officinalis var. Norfolk2.</title>
        <authorList>
            <person name="Jenkins J."/>
            <person name="Shu S."/>
            <person name="Grimwood J."/>
            <person name="Barry K."/>
            <person name="Goodstein D."/>
            <person name="Schmutz J."/>
            <person name="Leebens-Mack J."/>
            <person name="Osbourn A."/>
        </authorList>
    </citation>
    <scope>NUCLEOTIDE SEQUENCE [LARGE SCALE GENOMIC DNA]</scope>
    <source>
        <strain evidence="6">JIC</strain>
    </source>
</reference>
<accession>A0AAW1J580</accession>
<dbReference type="AlphaFoldDB" id="A0AAW1J580"/>
<dbReference type="SMART" id="SM00575">
    <property type="entry name" value="ZnF_PMZ"/>
    <property type="match status" value="1"/>
</dbReference>
<dbReference type="Pfam" id="PF10551">
    <property type="entry name" value="MULE"/>
    <property type="match status" value="1"/>
</dbReference>
<dbReference type="InterPro" id="IPR006564">
    <property type="entry name" value="Znf_PMZ"/>
</dbReference>
<dbReference type="PANTHER" id="PTHR47718">
    <property type="entry name" value="OS01G0519700 PROTEIN"/>
    <property type="match status" value="1"/>
</dbReference>
<evidence type="ECO:0000256" key="2">
    <source>
        <dbReference type="ARBA" id="ARBA00022771"/>
    </source>
</evidence>
<evidence type="ECO:0000313" key="7">
    <source>
        <dbReference type="Proteomes" id="UP001443914"/>
    </source>
</evidence>
<comment type="caution">
    <text evidence="6">The sequence shown here is derived from an EMBL/GenBank/DDBJ whole genome shotgun (WGS) entry which is preliminary data.</text>
</comment>
<evidence type="ECO:0000256" key="4">
    <source>
        <dbReference type="PROSITE-ProRule" id="PRU00325"/>
    </source>
</evidence>
<keyword evidence="3" id="KW-0862">Zinc</keyword>
<evidence type="ECO:0000313" key="6">
    <source>
        <dbReference type="EMBL" id="KAK9698438.1"/>
    </source>
</evidence>
<evidence type="ECO:0000256" key="3">
    <source>
        <dbReference type="ARBA" id="ARBA00022833"/>
    </source>
</evidence>
<name>A0AAW1J580_SAPOF</name>
<evidence type="ECO:0000259" key="5">
    <source>
        <dbReference type="PROSITE" id="PS50966"/>
    </source>
</evidence>